<evidence type="ECO:0000256" key="3">
    <source>
        <dbReference type="ARBA" id="ARBA00022801"/>
    </source>
</evidence>
<name>A0ABD5SAH9_9EURY</name>
<dbReference type="RefSeq" id="WP_379780064.1">
    <property type="nucleotide sequence ID" value="NZ_JBHSWW010000050.1"/>
</dbReference>
<comment type="caution">
    <text evidence="6">The sequence shown here is derived from an EMBL/GenBank/DDBJ whole genome shotgun (WGS) entry which is preliminary data.</text>
</comment>
<dbReference type="Gene3D" id="3.30.70.360">
    <property type="match status" value="1"/>
</dbReference>
<dbReference type="InterPro" id="IPR002933">
    <property type="entry name" value="Peptidase_M20"/>
</dbReference>
<evidence type="ECO:0000259" key="5">
    <source>
        <dbReference type="Pfam" id="PF07687"/>
    </source>
</evidence>
<dbReference type="GO" id="GO:0006508">
    <property type="term" value="P:proteolysis"/>
    <property type="evidence" value="ECO:0007669"/>
    <property type="project" value="UniProtKB-KW"/>
</dbReference>
<dbReference type="PANTHER" id="PTHR43270:SF8">
    <property type="entry name" value="DI- AND TRIPEPTIDASE DUG2-RELATED"/>
    <property type="match status" value="1"/>
</dbReference>
<evidence type="ECO:0000313" key="7">
    <source>
        <dbReference type="Proteomes" id="UP001596442"/>
    </source>
</evidence>
<dbReference type="GO" id="GO:0046872">
    <property type="term" value="F:metal ion binding"/>
    <property type="evidence" value="ECO:0007669"/>
    <property type="project" value="UniProtKB-KW"/>
</dbReference>
<evidence type="ECO:0000256" key="1">
    <source>
        <dbReference type="ARBA" id="ARBA00022670"/>
    </source>
</evidence>
<dbReference type="GO" id="GO:0008233">
    <property type="term" value="F:peptidase activity"/>
    <property type="evidence" value="ECO:0007669"/>
    <property type="project" value="UniProtKB-KW"/>
</dbReference>
<keyword evidence="2" id="KW-0479">Metal-binding</keyword>
<dbReference type="AlphaFoldDB" id="A0ABD5SAH9"/>
<gene>
    <name evidence="6" type="ORF">ACFQEU_05500</name>
</gene>
<dbReference type="Pfam" id="PF07687">
    <property type="entry name" value="M20_dimer"/>
    <property type="match status" value="1"/>
</dbReference>
<dbReference type="Pfam" id="PF01546">
    <property type="entry name" value="Peptidase_M20"/>
    <property type="match status" value="1"/>
</dbReference>
<proteinExistence type="predicted"/>
<evidence type="ECO:0000313" key="6">
    <source>
        <dbReference type="EMBL" id="MFC6752922.1"/>
    </source>
</evidence>
<keyword evidence="7" id="KW-1185">Reference proteome</keyword>
<dbReference type="InterPro" id="IPR051458">
    <property type="entry name" value="Cyt/Met_Dipeptidase"/>
</dbReference>
<reference evidence="6 7" key="1">
    <citation type="journal article" date="2019" name="Int. J. Syst. Evol. Microbiol.">
        <title>The Global Catalogue of Microorganisms (GCM) 10K type strain sequencing project: providing services to taxonomists for standard genome sequencing and annotation.</title>
        <authorList>
            <consortium name="The Broad Institute Genomics Platform"/>
            <consortium name="The Broad Institute Genome Sequencing Center for Infectious Disease"/>
            <person name="Wu L."/>
            <person name="Ma J."/>
        </authorList>
    </citation>
    <scope>NUCLEOTIDE SEQUENCE [LARGE SCALE GENOMIC DNA]</scope>
    <source>
        <strain evidence="6 7">CGMCC 1.3239</strain>
    </source>
</reference>
<feature type="domain" description="Peptidase M20 dimerisation" evidence="5">
    <location>
        <begin position="240"/>
        <end position="397"/>
    </location>
</feature>
<feature type="region of interest" description="Disordered" evidence="4">
    <location>
        <begin position="203"/>
        <end position="234"/>
    </location>
</feature>
<feature type="compositionally biased region" description="Low complexity" evidence="4">
    <location>
        <begin position="218"/>
        <end position="227"/>
    </location>
</feature>
<evidence type="ECO:0000256" key="2">
    <source>
        <dbReference type="ARBA" id="ARBA00022723"/>
    </source>
</evidence>
<dbReference type="InterPro" id="IPR011650">
    <property type="entry name" value="Peptidase_M20_dimer"/>
</dbReference>
<dbReference type="Proteomes" id="UP001596442">
    <property type="component" value="Unassembled WGS sequence"/>
</dbReference>
<organism evidence="6 7">
    <name type="scientific">Halorubrum tibetense</name>
    <dbReference type="NCBI Taxonomy" id="175631"/>
    <lineage>
        <taxon>Archaea</taxon>
        <taxon>Methanobacteriati</taxon>
        <taxon>Methanobacteriota</taxon>
        <taxon>Stenosarchaea group</taxon>
        <taxon>Halobacteria</taxon>
        <taxon>Halobacteriales</taxon>
        <taxon>Haloferacaceae</taxon>
        <taxon>Halorubrum</taxon>
    </lineage>
</organism>
<accession>A0ABD5SAH9</accession>
<protein>
    <submittedName>
        <fullName evidence="6">M20/M25/M40 family metallo-hydrolase</fullName>
    </submittedName>
</protein>
<dbReference type="Gene3D" id="3.40.630.10">
    <property type="entry name" value="Zn peptidases"/>
    <property type="match status" value="2"/>
</dbReference>
<evidence type="ECO:0000256" key="4">
    <source>
        <dbReference type="SAM" id="MobiDB-lite"/>
    </source>
</evidence>
<sequence>MSHDRAISDVIDDRLDGYRERLFDLLAQPSVSTTGEGMDAAAALVVDTVEAAGFRATRVETDRHPLVYAEFDPAGADARDGAGREPGADVPTVLFYGHYDVQPPGDPDEWDSPAFEPTVRDGAIYARGAGDNKGQFIAHAFAVDALRAADAVPDVRVKLLIEGGEESGSAGFRAYLRDDPDVLADVDLVYVADGPRHAVARPVLDGDEASTGDSGAMGDNSGTTGDDSGAGRRGVPTLIYGNRGVLAFEVECRTANTDLHSGNFGGPVPAATNELVAGLSSMRADGTDEITVDGFHDGIEVTDGDRELVAAIPDDGDEIREELGLSRLAGEVPYYEQLLTRPTMTINGLSGGYQGEGMKTVLPNEASAKLDCRLVPNQVPDAVFEAIRDHLLAVNPELTVTKRSTFPPVKTPVDAPEATVVADALESVWGASPIELPVLGGSLPAAYFRTLDALSDVPILVVPYANHDQGNHSPNEHLDLDCFENGIRTTAAVLRGLEGPTATRE</sequence>
<dbReference type="EMBL" id="JBHSWW010000050">
    <property type="protein sequence ID" value="MFC6752922.1"/>
    <property type="molecule type" value="Genomic_DNA"/>
</dbReference>
<keyword evidence="3" id="KW-0378">Hydrolase</keyword>
<keyword evidence="1" id="KW-0645">Protease</keyword>
<dbReference type="PANTHER" id="PTHR43270">
    <property type="entry name" value="BETA-ALA-HIS DIPEPTIDASE"/>
    <property type="match status" value="1"/>
</dbReference>
<dbReference type="SUPFAM" id="SSF53187">
    <property type="entry name" value="Zn-dependent exopeptidases"/>
    <property type="match status" value="1"/>
</dbReference>